<protein>
    <recommendedName>
        <fullName evidence="4">Translation machinery-associated protein 16</fullName>
    </recommendedName>
</protein>
<dbReference type="GO" id="GO:0005634">
    <property type="term" value="C:nucleus"/>
    <property type="evidence" value="ECO:0007669"/>
    <property type="project" value="TreeGrafter"/>
</dbReference>
<dbReference type="Gene3D" id="1.20.1440.170">
    <property type="entry name" value="Translation machinery-associated protein 16-like"/>
    <property type="match status" value="1"/>
</dbReference>
<dbReference type="PANTHER" id="PTHR13349:SF2">
    <property type="entry name" value="TRANSLATION MACHINERY-ASSOCIATED PROTEIN 16"/>
    <property type="match status" value="1"/>
</dbReference>
<name>A0AAV8YVK4_9CUCU</name>
<dbReference type="AlphaFoldDB" id="A0AAV8YVK4"/>
<keyword evidence="3" id="KW-1185">Reference proteome</keyword>
<dbReference type="InterPro" id="IPR038356">
    <property type="entry name" value="Tma16_sf"/>
</dbReference>
<reference evidence="2" key="1">
    <citation type="journal article" date="2023" name="Insect Mol. Biol.">
        <title>Genome sequencing provides insights into the evolution of gene families encoding plant cell wall-degrading enzymes in longhorned beetles.</title>
        <authorList>
            <person name="Shin N.R."/>
            <person name="Okamura Y."/>
            <person name="Kirsch R."/>
            <person name="Pauchet Y."/>
        </authorList>
    </citation>
    <scope>NUCLEOTIDE SEQUENCE</scope>
    <source>
        <strain evidence="2">AMC_N1</strain>
    </source>
</reference>
<evidence type="ECO:0008006" key="4">
    <source>
        <dbReference type="Google" id="ProtNLM"/>
    </source>
</evidence>
<evidence type="ECO:0000256" key="1">
    <source>
        <dbReference type="ARBA" id="ARBA00034127"/>
    </source>
</evidence>
<evidence type="ECO:0000313" key="2">
    <source>
        <dbReference type="EMBL" id="KAJ8954978.1"/>
    </source>
</evidence>
<dbReference type="FunFam" id="1.20.1440.170:FF:000001">
    <property type="entry name" value="Translation machinery-associated 16 homolog"/>
    <property type="match status" value="1"/>
</dbReference>
<proteinExistence type="inferred from homology"/>
<dbReference type="InterPro" id="IPR021346">
    <property type="entry name" value="Tma16"/>
</dbReference>
<organism evidence="2 3">
    <name type="scientific">Aromia moschata</name>
    <dbReference type="NCBI Taxonomy" id="1265417"/>
    <lineage>
        <taxon>Eukaryota</taxon>
        <taxon>Metazoa</taxon>
        <taxon>Ecdysozoa</taxon>
        <taxon>Arthropoda</taxon>
        <taxon>Hexapoda</taxon>
        <taxon>Insecta</taxon>
        <taxon>Pterygota</taxon>
        <taxon>Neoptera</taxon>
        <taxon>Endopterygota</taxon>
        <taxon>Coleoptera</taxon>
        <taxon>Polyphaga</taxon>
        <taxon>Cucujiformia</taxon>
        <taxon>Chrysomeloidea</taxon>
        <taxon>Cerambycidae</taxon>
        <taxon>Cerambycinae</taxon>
        <taxon>Callichromatini</taxon>
        <taxon>Aromia</taxon>
    </lineage>
</organism>
<gene>
    <name evidence="2" type="ORF">NQ318_000409</name>
</gene>
<comment type="similarity">
    <text evidence="1">Belongs to the TMA16 family.</text>
</comment>
<dbReference type="Proteomes" id="UP001162162">
    <property type="component" value="Unassembled WGS sequence"/>
</dbReference>
<dbReference type="EMBL" id="JAPWTK010000041">
    <property type="protein sequence ID" value="KAJ8954978.1"/>
    <property type="molecule type" value="Genomic_DNA"/>
</dbReference>
<evidence type="ECO:0000313" key="3">
    <source>
        <dbReference type="Proteomes" id="UP001162162"/>
    </source>
</evidence>
<comment type="caution">
    <text evidence="2">The sequence shown here is derived from an EMBL/GenBank/DDBJ whole genome shotgun (WGS) entry which is preliminary data.</text>
</comment>
<dbReference type="PANTHER" id="PTHR13349">
    <property type="entry name" value="TRANSLATION MACHINERY-ASSOCIATED PROTEIN 16"/>
    <property type="match status" value="1"/>
</dbReference>
<accession>A0AAV8YVK4</accession>
<dbReference type="Pfam" id="PF11176">
    <property type="entry name" value="Tma16"/>
    <property type="match status" value="1"/>
</dbReference>
<sequence>MPKVKQIEKCKHPNSRKTKALIKQIKRQNNREKIKLSGNIKLNLLGEKVIWFRDHLDPSWTICTPQQVDESIENYLGRFNDELEQIRIKHSVGNRKNRQHANREDIINLTIKREKEEYQTCGLEMPNLLDSTQFKLLKSWNGELRFLQNFKLQRFNKKDLDKEVIKSSKISLNMRTVEGNQKVVKNDHMDVESKE</sequence>